<evidence type="ECO:0000256" key="1">
    <source>
        <dbReference type="SAM" id="MobiDB-lite"/>
    </source>
</evidence>
<organism evidence="2 3">
    <name type="scientific">Marinobacter antarcticus</name>
    <dbReference type="NCBI Taxonomy" id="564117"/>
    <lineage>
        <taxon>Bacteria</taxon>
        <taxon>Pseudomonadati</taxon>
        <taxon>Pseudomonadota</taxon>
        <taxon>Gammaproteobacteria</taxon>
        <taxon>Pseudomonadales</taxon>
        <taxon>Marinobacteraceae</taxon>
        <taxon>Marinobacter</taxon>
    </lineage>
</organism>
<dbReference type="EMBL" id="FRAQ01000001">
    <property type="protein sequence ID" value="SHK04158.1"/>
    <property type="molecule type" value="Genomic_DNA"/>
</dbReference>
<keyword evidence="3" id="KW-1185">Reference proteome</keyword>
<dbReference type="Proteomes" id="UP000184497">
    <property type="component" value="Unassembled WGS sequence"/>
</dbReference>
<feature type="compositionally biased region" description="Low complexity" evidence="1">
    <location>
        <begin position="27"/>
        <end position="36"/>
    </location>
</feature>
<evidence type="ECO:0000313" key="3">
    <source>
        <dbReference type="Proteomes" id="UP000184497"/>
    </source>
</evidence>
<dbReference type="Pfam" id="PF11748">
    <property type="entry name" value="DUF3306"/>
    <property type="match status" value="1"/>
</dbReference>
<name>A0A1M6P885_9GAMM</name>
<proteinExistence type="predicted"/>
<evidence type="ECO:0000313" key="2">
    <source>
        <dbReference type="EMBL" id="SHK04158.1"/>
    </source>
</evidence>
<dbReference type="OrthoDB" id="5609487at2"/>
<dbReference type="STRING" id="564117.SAMN05216369_0137"/>
<feature type="region of interest" description="Disordered" evidence="1">
    <location>
        <begin position="1"/>
        <end position="36"/>
    </location>
</feature>
<dbReference type="RefSeq" id="WP_072794885.1">
    <property type="nucleotide sequence ID" value="NZ_FRAQ01000001.1"/>
</dbReference>
<dbReference type="InterPro" id="IPR021735">
    <property type="entry name" value="DUF3306"/>
</dbReference>
<feature type="region of interest" description="Disordered" evidence="1">
    <location>
        <begin position="164"/>
        <end position="199"/>
    </location>
</feature>
<evidence type="ECO:0008006" key="4">
    <source>
        <dbReference type="Google" id="ProtNLM"/>
    </source>
</evidence>
<feature type="compositionally biased region" description="Basic and acidic residues" evidence="1">
    <location>
        <begin position="188"/>
        <end position="199"/>
    </location>
</feature>
<reference evidence="3" key="1">
    <citation type="submission" date="2016-11" db="EMBL/GenBank/DDBJ databases">
        <authorList>
            <person name="Varghese N."/>
            <person name="Submissions S."/>
        </authorList>
    </citation>
    <scope>NUCLEOTIDE SEQUENCE [LARGE SCALE GENOMIC DNA]</scope>
    <source>
        <strain evidence="3">CGMCC 1.10835</strain>
    </source>
</reference>
<dbReference type="AlphaFoldDB" id="A0A1M6P885"/>
<accession>A0A1M6P885</accession>
<gene>
    <name evidence="2" type="ORF">SAMN05216369_0137</name>
</gene>
<sequence length="199" mass="22300">MAESRLQRWSRKKSKAARKDELPTPPAVEAEPSPEVQELAVNETLPEHEVLEKYGLPDPDSIELGTDITGFMRKEIPDLLRRKALRALWKSNPVLAVLDGLNDYDEDFTDAGTTVKGAKTLYKVGQGLIDKTKKIDEQLENRIETQAEGLEPTEPEGVTEKLEPEIAVEPLPGGRSVLPVVGETEAESEPRYRPRMRFE</sequence>
<protein>
    <recommendedName>
        <fullName evidence="4">DUF3306 domain-containing protein</fullName>
    </recommendedName>
</protein>